<protein>
    <recommendedName>
        <fullName evidence="1">RAP domain-containing protein</fullName>
    </recommendedName>
</protein>
<dbReference type="RefSeq" id="XP_005760828.1">
    <property type="nucleotide sequence ID" value="XM_005760771.1"/>
</dbReference>
<proteinExistence type="predicted"/>
<dbReference type="HOGENOM" id="CLU_881189_0_0_1"/>
<dbReference type="AlphaFoldDB" id="A0A0D3IAW4"/>
<evidence type="ECO:0000313" key="3">
    <source>
        <dbReference type="Proteomes" id="UP000013827"/>
    </source>
</evidence>
<keyword evidence="3" id="KW-1185">Reference proteome</keyword>
<dbReference type="PaxDb" id="2903-EOD08399"/>
<evidence type="ECO:0000313" key="2">
    <source>
        <dbReference type="EnsemblProtists" id="EOD08399"/>
    </source>
</evidence>
<dbReference type="EnsemblProtists" id="EOD08399">
    <property type="protein sequence ID" value="EOD08399"/>
    <property type="gene ID" value="EMIHUDRAFT_217551"/>
</dbReference>
<accession>A0A0D3IAW4</accession>
<name>A0A0D3IAW4_EMIH1</name>
<dbReference type="GeneID" id="17254592"/>
<reference evidence="3" key="1">
    <citation type="journal article" date="2013" name="Nature">
        <title>Pan genome of the phytoplankton Emiliania underpins its global distribution.</title>
        <authorList>
            <person name="Read B.A."/>
            <person name="Kegel J."/>
            <person name="Klute M.J."/>
            <person name="Kuo A."/>
            <person name="Lefebvre S.C."/>
            <person name="Maumus F."/>
            <person name="Mayer C."/>
            <person name="Miller J."/>
            <person name="Monier A."/>
            <person name="Salamov A."/>
            <person name="Young J."/>
            <person name="Aguilar M."/>
            <person name="Claverie J.M."/>
            <person name="Frickenhaus S."/>
            <person name="Gonzalez K."/>
            <person name="Herman E.K."/>
            <person name="Lin Y.C."/>
            <person name="Napier J."/>
            <person name="Ogata H."/>
            <person name="Sarno A.F."/>
            <person name="Shmutz J."/>
            <person name="Schroeder D."/>
            <person name="de Vargas C."/>
            <person name="Verret F."/>
            <person name="von Dassow P."/>
            <person name="Valentin K."/>
            <person name="Van de Peer Y."/>
            <person name="Wheeler G."/>
            <person name="Dacks J.B."/>
            <person name="Delwiche C.F."/>
            <person name="Dyhrman S.T."/>
            <person name="Glockner G."/>
            <person name="John U."/>
            <person name="Richards T."/>
            <person name="Worden A.Z."/>
            <person name="Zhang X."/>
            <person name="Grigoriev I.V."/>
            <person name="Allen A.E."/>
            <person name="Bidle K."/>
            <person name="Borodovsky M."/>
            <person name="Bowler C."/>
            <person name="Brownlee C."/>
            <person name="Cock J.M."/>
            <person name="Elias M."/>
            <person name="Gladyshev V.N."/>
            <person name="Groth M."/>
            <person name="Guda C."/>
            <person name="Hadaegh A."/>
            <person name="Iglesias-Rodriguez M.D."/>
            <person name="Jenkins J."/>
            <person name="Jones B.M."/>
            <person name="Lawson T."/>
            <person name="Leese F."/>
            <person name="Lindquist E."/>
            <person name="Lobanov A."/>
            <person name="Lomsadze A."/>
            <person name="Malik S.B."/>
            <person name="Marsh M.E."/>
            <person name="Mackinder L."/>
            <person name="Mock T."/>
            <person name="Mueller-Roeber B."/>
            <person name="Pagarete A."/>
            <person name="Parker M."/>
            <person name="Probert I."/>
            <person name="Quesneville H."/>
            <person name="Raines C."/>
            <person name="Rensing S.A."/>
            <person name="Riano-Pachon D.M."/>
            <person name="Richier S."/>
            <person name="Rokitta S."/>
            <person name="Shiraiwa Y."/>
            <person name="Soanes D.M."/>
            <person name="van der Giezen M."/>
            <person name="Wahlund T.M."/>
            <person name="Williams B."/>
            <person name="Wilson W."/>
            <person name="Wolfe G."/>
            <person name="Wurch L.L."/>
        </authorList>
    </citation>
    <scope>NUCLEOTIDE SEQUENCE</scope>
</reference>
<dbReference type="KEGG" id="ehx:EMIHUDRAFT_217551"/>
<sequence>MADLLGLHSRWRGHLTASHLRACWNNLGHSRQPLRQRRAALSGPAFRALCRDSAASVADWSPAQCIQLLCNLARLRVRETPAEQLWGATEAALLDALHGASGPPELLRRAKEAFVSWPVQSSQMQRQVGEALALMGLSPHEEVLVENGYSLDFVVEWRGQRLGVEVSGPDHFIGSSPCGAHLLKQRQMRRLGWRVADVPYWEWVEATRGGERQRRTAYLAAVLEAATASVVGEQTETRDRGERGVGGELSESRETVPRLAAMRYPTSRIATAAATCQLVCRVCGRYVAHSALCGCHSFDSDGLALTGPQSLVLRLV</sequence>
<dbReference type="InterPro" id="IPR013584">
    <property type="entry name" value="RAP"/>
</dbReference>
<evidence type="ECO:0000259" key="1">
    <source>
        <dbReference type="Pfam" id="PF08373"/>
    </source>
</evidence>
<dbReference type="Proteomes" id="UP000013827">
    <property type="component" value="Unassembled WGS sequence"/>
</dbReference>
<dbReference type="Pfam" id="PF08373">
    <property type="entry name" value="RAP"/>
    <property type="match status" value="1"/>
</dbReference>
<feature type="domain" description="RAP" evidence="1">
    <location>
        <begin position="164"/>
        <end position="210"/>
    </location>
</feature>
<reference evidence="2" key="2">
    <citation type="submission" date="2024-10" db="UniProtKB">
        <authorList>
            <consortium name="EnsemblProtists"/>
        </authorList>
    </citation>
    <scope>IDENTIFICATION</scope>
</reference>
<organism evidence="2 3">
    <name type="scientific">Emiliania huxleyi (strain CCMP1516)</name>
    <dbReference type="NCBI Taxonomy" id="280463"/>
    <lineage>
        <taxon>Eukaryota</taxon>
        <taxon>Haptista</taxon>
        <taxon>Haptophyta</taxon>
        <taxon>Prymnesiophyceae</taxon>
        <taxon>Isochrysidales</taxon>
        <taxon>Noelaerhabdaceae</taxon>
        <taxon>Emiliania</taxon>
    </lineage>
</organism>